<dbReference type="STRING" id="1263868.RESH_04380"/>
<dbReference type="Proteomes" id="UP000011996">
    <property type="component" value="Unassembled WGS sequence"/>
</dbReference>
<reference evidence="1 2" key="1">
    <citation type="journal article" date="2013" name="Mar. Genomics">
        <title>Expression of sulfatases in Rhodopirellula baltica and the diversity of sulfatases in the genus Rhodopirellula.</title>
        <authorList>
            <person name="Wegner C.E."/>
            <person name="Richter-Heitmann T."/>
            <person name="Klindworth A."/>
            <person name="Klockow C."/>
            <person name="Richter M."/>
            <person name="Achstetter T."/>
            <person name="Glockner F.O."/>
            <person name="Harder J."/>
        </authorList>
    </citation>
    <scope>NUCLEOTIDE SEQUENCE [LARGE SCALE GENOMIC DNA]</scope>
    <source>
        <strain evidence="1 2">SH398</strain>
    </source>
</reference>
<evidence type="ECO:0000313" key="2">
    <source>
        <dbReference type="Proteomes" id="UP000011996"/>
    </source>
</evidence>
<gene>
    <name evidence="1" type="ORF">RESH_04380</name>
</gene>
<organism evidence="1 2">
    <name type="scientific">Rhodopirellula europaea SH398</name>
    <dbReference type="NCBI Taxonomy" id="1263868"/>
    <lineage>
        <taxon>Bacteria</taxon>
        <taxon>Pseudomonadati</taxon>
        <taxon>Planctomycetota</taxon>
        <taxon>Planctomycetia</taxon>
        <taxon>Pirellulales</taxon>
        <taxon>Pirellulaceae</taxon>
        <taxon>Rhodopirellula</taxon>
    </lineage>
</organism>
<name>M5SBF6_9BACT</name>
<accession>M5SBF6</accession>
<comment type="caution">
    <text evidence="1">The sequence shown here is derived from an EMBL/GenBank/DDBJ whole genome shotgun (WGS) entry which is preliminary data.</text>
</comment>
<protein>
    <submittedName>
        <fullName evidence="1">Uncharacterized protein</fullName>
    </submittedName>
</protein>
<evidence type="ECO:0000313" key="1">
    <source>
        <dbReference type="EMBL" id="EMI25022.1"/>
    </source>
</evidence>
<dbReference type="AlphaFoldDB" id="M5SBF6"/>
<sequence length="55" mass="6278">MLEVQQYCSEIATLNRGAICELLIHLSLAKQQLAVWCWLRRSCMCVPANLLKNDS</sequence>
<dbReference type="EMBL" id="ANOF01000142">
    <property type="protein sequence ID" value="EMI25022.1"/>
    <property type="molecule type" value="Genomic_DNA"/>
</dbReference>
<proteinExistence type="predicted"/>